<dbReference type="Pfam" id="PF20049">
    <property type="entry name" value="DUF6451"/>
    <property type="match status" value="1"/>
</dbReference>
<evidence type="ECO:0000259" key="1">
    <source>
        <dbReference type="Pfam" id="PF20049"/>
    </source>
</evidence>
<dbReference type="EMBL" id="JAODUO010000132">
    <property type="protein sequence ID" value="KAK2188443.1"/>
    <property type="molecule type" value="Genomic_DNA"/>
</dbReference>
<accession>A0AAD9P5E3</accession>
<feature type="domain" description="DUF6451" evidence="1">
    <location>
        <begin position="77"/>
        <end position="109"/>
    </location>
</feature>
<gene>
    <name evidence="2" type="ORF">NP493_132g05029</name>
</gene>
<dbReference type="PANTHER" id="PTHR47027">
    <property type="entry name" value="REVERSE TRANSCRIPTASE DOMAIN-CONTAINING PROTEIN"/>
    <property type="match status" value="1"/>
</dbReference>
<dbReference type="Proteomes" id="UP001209878">
    <property type="component" value="Unassembled WGS sequence"/>
</dbReference>
<dbReference type="InterPro" id="IPR045609">
    <property type="entry name" value="DUF6451"/>
</dbReference>
<evidence type="ECO:0000313" key="2">
    <source>
        <dbReference type="EMBL" id="KAK2188443.1"/>
    </source>
</evidence>
<protein>
    <recommendedName>
        <fullName evidence="1">DUF6451 domain-containing protein</fullName>
    </recommendedName>
</protein>
<keyword evidence="3" id="KW-1185">Reference proteome</keyword>
<organism evidence="2 3">
    <name type="scientific">Ridgeia piscesae</name>
    <name type="common">Tubeworm</name>
    <dbReference type="NCBI Taxonomy" id="27915"/>
    <lineage>
        <taxon>Eukaryota</taxon>
        <taxon>Metazoa</taxon>
        <taxon>Spiralia</taxon>
        <taxon>Lophotrochozoa</taxon>
        <taxon>Annelida</taxon>
        <taxon>Polychaeta</taxon>
        <taxon>Sedentaria</taxon>
        <taxon>Canalipalpata</taxon>
        <taxon>Sabellida</taxon>
        <taxon>Siboglinidae</taxon>
        <taxon>Ridgeia</taxon>
    </lineage>
</organism>
<evidence type="ECO:0000313" key="3">
    <source>
        <dbReference type="Proteomes" id="UP001209878"/>
    </source>
</evidence>
<proteinExistence type="predicted"/>
<comment type="caution">
    <text evidence="2">The sequence shown here is derived from an EMBL/GenBank/DDBJ whole genome shotgun (WGS) entry which is preliminary data.</text>
</comment>
<dbReference type="PANTHER" id="PTHR47027:SF25">
    <property type="entry name" value="REVERSE TRANSCRIPTASE DOMAIN-CONTAINING PROTEIN"/>
    <property type="match status" value="1"/>
</dbReference>
<reference evidence="2" key="1">
    <citation type="journal article" date="2023" name="Mol. Biol. Evol.">
        <title>Third-Generation Sequencing Reveals the Adaptive Role of the Epigenome in Three Deep-Sea Polychaetes.</title>
        <authorList>
            <person name="Perez M."/>
            <person name="Aroh O."/>
            <person name="Sun Y."/>
            <person name="Lan Y."/>
            <person name="Juniper S.K."/>
            <person name="Young C.R."/>
            <person name="Angers B."/>
            <person name="Qian P.Y."/>
        </authorList>
    </citation>
    <scope>NUCLEOTIDE SEQUENCE</scope>
    <source>
        <strain evidence="2">R07B-5</strain>
    </source>
</reference>
<dbReference type="AlphaFoldDB" id="A0AAD9P5E3"/>
<name>A0AAD9P5E3_RIDPI</name>
<sequence>MQGKTKLLNTVSTQQGLNINRNKTKIMKANTKNNNPTTLKGEPLEKTDLFTYLYSTISKNGDTEDYVKARIQKARVAFIMLRNSWRAKQIKINTKLRIFNSNVKAVLLYGSETWQHTYKTLKRIPSSTNACTESYT</sequence>